<dbReference type="EMBL" id="CAJOBA010000076">
    <property type="protein sequence ID" value="CAF3501463.1"/>
    <property type="molecule type" value="Genomic_DNA"/>
</dbReference>
<dbReference type="Proteomes" id="UP000681722">
    <property type="component" value="Unassembled WGS sequence"/>
</dbReference>
<keyword evidence="6" id="KW-1185">Reference proteome</keyword>
<dbReference type="GO" id="GO:0007141">
    <property type="term" value="P:male meiosis I"/>
    <property type="evidence" value="ECO:0007669"/>
    <property type="project" value="TreeGrafter"/>
</dbReference>
<feature type="compositionally biased region" description="Low complexity" evidence="1">
    <location>
        <begin position="239"/>
        <end position="266"/>
    </location>
</feature>
<dbReference type="EMBL" id="CAJNOK010000076">
    <property type="protein sequence ID" value="CAF0727363.1"/>
    <property type="molecule type" value="Genomic_DNA"/>
</dbReference>
<evidence type="ECO:0000313" key="5">
    <source>
        <dbReference type="EMBL" id="CAF3577529.1"/>
    </source>
</evidence>
<evidence type="ECO:0000256" key="1">
    <source>
        <dbReference type="SAM" id="MobiDB-lite"/>
    </source>
</evidence>
<dbReference type="OrthoDB" id="5978002at2759"/>
<dbReference type="GO" id="GO:0005737">
    <property type="term" value="C:cytoplasm"/>
    <property type="evidence" value="ECO:0007669"/>
    <property type="project" value="TreeGrafter"/>
</dbReference>
<dbReference type="EMBL" id="CAJOBC010000368">
    <property type="protein sequence ID" value="CAF3577529.1"/>
    <property type="molecule type" value="Genomic_DNA"/>
</dbReference>
<dbReference type="PANTHER" id="PTHR33861">
    <property type="entry name" value="PROTEIN CBG18333"/>
    <property type="match status" value="1"/>
</dbReference>
<feature type="compositionally biased region" description="Polar residues" evidence="1">
    <location>
        <begin position="305"/>
        <end position="324"/>
    </location>
</feature>
<feature type="compositionally biased region" description="Polar residues" evidence="1">
    <location>
        <begin position="212"/>
        <end position="226"/>
    </location>
</feature>
<dbReference type="Proteomes" id="UP000677228">
    <property type="component" value="Unassembled WGS sequence"/>
</dbReference>
<reference evidence="3" key="1">
    <citation type="submission" date="2021-02" db="EMBL/GenBank/DDBJ databases">
        <authorList>
            <person name="Nowell W R."/>
        </authorList>
    </citation>
    <scope>NUCLEOTIDE SEQUENCE</scope>
</reference>
<protein>
    <submittedName>
        <fullName evidence="3">Uncharacterized protein</fullName>
    </submittedName>
</protein>
<accession>A0A813SCE4</accession>
<comment type="caution">
    <text evidence="3">The sequence shown here is derived from an EMBL/GenBank/DDBJ whole genome shotgun (WGS) entry which is preliminary data.</text>
</comment>
<feature type="region of interest" description="Disordered" evidence="1">
    <location>
        <begin position="681"/>
        <end position="701"/>
    </location>
</feature>
<evidence type="ECO:0000313" key="2">
    <source>
        <dbReference type="EMBL" id="CAF0727363.1"/>
    </source>
</evidence>
<feature type="region of interest" description="Disordered" evidence="1">
    <location>
        <begin position="283"/>
        <end position="364"/>
    </location>
</feature>
<dbReference type="Pfam" id="PF15189">
    <property type="entry name" value="MEIOC"/>
    <property type="match status" value="1"/>
</dbReference>
<proteinExistence type="predicted"/>
<feature type="compositionally biased region" description="Low complexity" evidence="1">
    <location>
        <begin position="329"/>
        <end position="340"/>
    </location>
</feature>
<dbReference type="PANTHER" id="PTHR33861:SF5">
    <property type="entry name" value="GAMMA-TUBULIN COMPLEX COMPONENT"/>
    <property type="match status" value="1"/>
</dbReference>
<dbReference type="AlphaFoldDB" id="A0A813SCE4"/>
<organism evidence="3 6">
    <name type="scientific">Didymodactylos carnosus</name>
    <dbReference type="NCBI Taxonomy" id="1234261"/>
    <lineage>
        <taxon>Eukaryota</taxon>
        <taxon>Metazoa</taxon>
        <taxon>Spiralia</taxon>
        <taxon>Gnathifera</taxon>
        <taxon>Rotifera</taxon>
        <taxon>Eurotatoria</taxon>
        <taxon>Bdelloidea</taxon>
        <taxon>Philodinida</taxon>
        <taxon>Philodinidae</taxon>
        <taxon>Didymodactylos</taxon>
    </lineage>
</organism>
<feature type="region of interest" description="Disordered" evidence="1">
    <location>
        <begin position="212"/>
        <end position="266"/>
    </location>
</feature>
<gene>
    <name evidence="3" type="ORF">GPM918_LOCUS3108</name>
    <name evidence="2" type="ORF">OVA965_LOCUS536</name>
    <name evidence="5" type="ORF">SRO942_LOCUS3108</name>
    <name evidence="4" type="ORF">TMI583_LOCUS536</name>
</gene>
<name>A0A813SCE4_9BILA</name>
<dbReference type="InterPro" id="IPR027963">
    <property type="entry name" value="MEIOC"/>
</dbReference>
<evidence type="ECO:0000313" key="3">
    <source>
        <dbReference type="EMBL" id="CAF0793144.1"/>
    </source>
</evidence>
<feature type="compositionally biased region" description="Low complexity" evidence="1">
    <location>
        <begin position="290"/>
        <end position="304"/>
    </location>
</feature>
<sequence length="769" mass="86908">MGRHLALGPLQKLRKNFFCKQRGKFFPECPDSKLVVYKIDDNSLRAYLRQSLAWDLDESGPSNTTITTNSSAGIPDCFLSSSMINSDKLLDSSVNFPREMRTANLNQMVSSIIDENPEYRSALMQQQAQHNATVIDAAQYMHNMKSAPRTTKTFGLLSESGHPRNFSDSSMPGVAPPKVIQVLLRKPDRTGANGAVINMSLQQFRHLLGLQRSSGSGNSLDNNPRSFRNEGRRVGQTANNNGISNNYNNTPSCSSSNSSSSSTTPSSQTVAAVLRFSNATAFKNQDNRKVQQQQQNQWTHEQQQTVYSQQFPQQHQPNAVSQPSMLYRPQSNSNHSQPQQFFRDRQQSTNTNRVASPSPMNFNQFGQPQYDCSTMTGRIPTIYNNSSDVAVSPVATCHEIRRTGAANTLHIAIEKCYEQLNYIRDSYAETESKIGVQIAYKSPSIVDITNITMPSLSNNPSRVDRLVAEYIYEHSRVVRLHERVKQLLGMQDIESTEPAIEEWLNAINVVQERRKQEIDNAAEKCRTGEPRVPDERDVLALAEALRVLRITTRKIRTALWYWLYWATNNSTTKVTLVARQQEASQTESAFNHHLPNCPLHSSNIYDQHHSPKTQLMARQDDQINSPHTFYDLSPQSCVVPQQNGFYSQLIKNHQTQSLLHDVNEFNKNFMIGNNNGSMNGYYGDNNDEYDDDDDDNNNDTNLKVEDDNVIFNSFLPDDQSIVPSTSRITPNDTEGETNVFNPEEKKTILKRIKGAQVANENNKENECNE</sequence>
<feature type="compositionally biased region" description="Polar residues" evidence="1">
    <location>
        <begin position="347"/>
        <end position="364"/>
    </location>
</feature>
<evidence type="ECO:0000313" key="6">
    <source>
        <dbReference type="Proteomes" id="UP000663829"/>
    </source>
</evidence>
<dbReference type="Proteomes" id="UP000682733">
    <property type="component" value="Unassembled WGS sequence"/>
</dbReference>
<dbReference type="Proteomes" id="UP000663829">
    <property type="component" value="Unassembled WGS sequence"/>
</dbReference>
<evidence type="ECO:0000313" key="4">
    <source>
        <dbReference type="EMBL" id="CAF3501463.1"/>
    </source>
</evidence>
<feature type="compositionally biased region" description="Acidic residues" evidence="1">
    <location>
        <begin position="685"/>
        <end position="697"/>
    </location>
</feature>
<dbReference type="GO" id="GO:0007144">
    <property type="term" value="P:female meiosis I"/>
    <property type="evidence" value="ECO:0007669"/>
    <property type="project" value="TreeGrafter"/>
</dbReference>
<dbReference type="GO" id="GO:0048255">
    <property type="term" value="P:mRNA stabilization"/>
    <property type="evidence" value="ECO:0007669"/>
    <property type="project" value="TreeGrafter"/>
</dbReference>
<dbReference type="EMBL" id="CAJNOQ010000368">
    <property type="protein sequence ID" value="CAF0793144.1"/>
    <property type="molecule type" value="Genomic_DNA"/>
</dbReference>
<dbReference type="GO" id="GO:0005634">
    <property type="term" value="C:nucleus"/>
    <property type="evidence" value="ECO:0007669"/>
    <property type="project" value="TreeGrafter"/>
</dbReference>